<evidence type="ECO:0000313" key="1">
    <source>
        <dbReference type="EMBL" id="GFP76824.1"/>
    </source>
</evidence>
<dbReference type="AlphaFoldDB" id="A0A6V8SHX0"/>
<proteinExistence type="predicted"/>
<dbReference type="Proteomes" id="UP000580568">
    <property type="component" value="Unassembled WGS sequence"/>
</dbReference>
<organism evidence="1 2">
    <name type="scientific">Clostridium fungisolvens</name>
    <dbReference type="NCBI Taxonomy" id="1604897"/>
    <lineage>
        <taxon>Bacteria</taxon>
        <taxon>Bacillati</taxon>
        <taxon>Bacillota</taxon>
        <taxon>Clostridia</taxon>
        <taxon>Eubacteriales</taxon>
        <taxon>Clostridiaceae</taxon>
        <taxon>Clostridium</taxon>
    </lineage>
</organism>
<keyword evidence="2" id="KW-1185">Reference proteome</keyword>
<name>A0A6V8SHX0_9CLOT</name>
<gene>
    <name evidence="1" type="ORF">bsdtw1_02934</name>
</gene>
<comment type="caution">
    <text evidence="1">The sequence shown here is derived from an EMBL/GenBank/DDBJ whole genome shotgun (WGS) entry which is preliminary data.</text>
</comment>
<protein>
    <submittedName>
        <fullName evidence="1">Uncharacterized protein</fullName>
    </submittedName>
</protein>
<dbReference type="EMBL" id="BLZR01000001">
    <property type="protein sequence ID" value="GFP76824.1"/>
    <property type="molecule type" value="Genomic_DNA"/>
</dbReference>
<reference evidence="1 2" key="1">
    <citation type="submission" date="2020-07" db="EMBL/GenBank/DDBJ databases">
        <title>A new beta-1,3-glucan-decomposing anaerobic bacterium isolated from anoxic soil subjected to biological soil disinfestation.</title>
        <authorList>
            <person name="Ueki A."/>
            <person name="Tonouchi A."/>
        </authorList>
    </citation>
    <scope>NUCLEOTIDE SEQUENCE [LARGE SCALE GENOMIC DNA]</scope>
    <source>
        <strain evidence="1 2">TW1</strain>
    </source>
</reference>
<sequence length="35" mass="3822">MLGYSFICTIVDIKNFDGLHIIPKVGRDGSDIVKG</sequence>
<evidence type="ECO:0000313" key="2">
    <source>
        <dbReference type="Proteomes" id="UP000580568"/>
    </source>
</evidence>
<accession>A0A6V8SHX0</accession>